<dbReference type="RefSeq" id="WP_047730834.1">
    <property type="nucleotide sequence ID" value="NZ_CP011642.1"/>
</dbReference>
<organism evidence="1 2">
    <name type="scientific">Serratia marcescens</name>
    <dbReference type="NCBI Taxonomy" id="615"/>
    <lineage>
        <taxon>Bacteria</taxon>
        <taxon>Pseudomonadati</taxon>
        <taxon>Pseudomonadota</taxon>
        <taxon>Gammaproteobacteria</taxon>
        <taxon>Enterobacterales</taxon>
        <taxon>Yersiniaceae</taxon>
        <taxon>Serratia</taxon>
    </lineage>
</organism>
<gene>
    <name evidence="1" type="ORF">DKC05_17645</name>
</gene>
<dbReference type="EMBL" id="CP029449">
    <property type="protein sequence ID" value="AWL71508.1"/>
    <property type="molecule type" value="Genomic_DNA"/>
</dbReference>
<sequence length="151" mass="16677">MAQKQPSKLFSFRVPGDVAQEIDAAVRRSGKDKSAWLLSAVLETLGKQDGYCSPESRLEMLIGKMEGLLHGVVDSDNKAQNLPLPINEPALTAKEVIAQMVEESRRLGIQSSNKTIIARLNEMGLRPARGGMWTTSTVDSLKRRLKYKSSH</sequence>
<dbReference type="AlphaFoldDB" id="A0AB33G475"/>
<proteinExistence type="predicted"/>
<accession>A0AB33G475</accession>
<evidence type="ECO:0000313" key="1">
    <source>
        <dbReference type="EMBL" id="AWL71508.1"/>
    </source>
</evidence>
<evidence type="ECO:0008006" key="3">
    <source>
        <dbReference type="Google" id="ProtNLM"/>
    </source>
</evidence>
<reference evidence="1 2" key="1">
    <citation type="submission" date="2018-05" db="EMBL/GenBank/DDBJ databases">
        <title>Klebsiella quasipneumonaiae provides a window into carbapenemase gene transfer, plasmid rearrangements and nosocomial acquisition from the hospital environment.</title>
        <authorList>
            <person name="Mathers A.J."/>
            <person name="Vegesana K."/>
            <person name="Stoesser N."/>
            <person name="Crook D."/>
            <person name="Vaughan A."/>
            <person name="Barry K."/>
            <person name="Parikh H."/>
            <person name="Sebra R."/>
            <person name="Kotay S."/>
            <person name="Walker A.S."/>
            <person name="Sheppard A.E."/>
        </authorList>
    </citation>
    <scope>NUCLEOTIDE SEQUENCE [LARGE SCALE GENOMIC DNA]</scope>
    <source>
        <strain evidence="1 2">CAV1761</strain>
    </source>
</reference>
<protein>
    <recommendedName>
        <fullName evidence="3">Recombinase domain-containing protein</fullName>
    </recommendedName>
</protein>
<evidence type="ECO:0000313" key="2">
    <source>
        <dbReference type="Proteomes" id="UP000245399"/>
    </source>
</evidence>
<dbReference type="Proteomes" id="UP000245399">
    <property type="component" value="Chromosome"/>
</dbReference>
<name>A0AB33G475_SERMA</name>